<evidence type="ECO:0000313" key="2">
    <source>
        <dbReference type="Proteomes" id="UP000887563"/>
    </source>
</evidence>
<keyword evidence="2" id="KW-1185">Reference proteome</keyword>
<reference evidence="3" key="1">
    <citation type="submission" date="2022-11" db="UniProtKB">
        <authorList>
            <consortium name="WormBaseParasite"/>
        </authorList>
    </citation>
    <scope>IDENTIFICATION</scope>
</reference>
<evidence type="ECO:0000313" key="3">
    <source>
        <dbReference type="WBParaSite" id="Minc3s00181g06954"/>
    </source>
</evidence>
<proteinExistence type="predicted"/>
<feature type="compositionally biased region" description="Polar residues" evidence="1">
    <location>
        <begin position="222"/>
        <end position="232"/>
    </location>
</feature>
<evidence type="ECO:0000256" key="1">
    <source>
        <dbReference type="SAM" id="MobiDB-lite"/>
    </source>
</evidence>
<dbReference type="AlphaFoldDB" id="A0A914KYU7"/>
<organism evidence="2 3">
    <name type="scientific">Meloidogyne incognita</name>
    <name type="common">Southern root-knot nematode worm</name>
    <name type="synonym">Oxyuris incognita</name>
    <dbReference type="NCBI Taxonomy" id="6306"/>
    <lineage>
        <taxon>Eukaryota</taxon>
        <taxon>Metazoa</taxon>
        <taxon>Ecdysozoa</taxon>
        <taxon>Nematoda</taxon>
        <taxon>Chromadorea</taxon>
        <taxon>Rhabditida</taxon>
        <taxon>Tylenchina</taxon>
        <taxon>Tylenchomorpha</taxon>
        <taxon>Tylenchoidea</taxon>
        <taxon>Meloidogynidae</taxon>
        <taxon>Meloidogyninae</taxon>
        <taxon>Meloidogyne</taxon>
        <taxon>Meloidogyne incognita group</taxon>
    </lineage>
</organism>
<feature type="compositionally biased region" description="Basic and acidic residues" evidence="1">
    <location>
        <begin position="194"/>
        <end position="220"/>
    </location>
</feature>
<sequence>MPSTKVGGKTNNRNNQNCGSSSSDEAEHIGGTCSGGWPSAVSVLETPDRRRVRSSLRSNNKNSRTHSIPEVSFPSSISTHLSFASTSSVIANDNSPPTCRLSTNSFCSPPLRTPRQSLTASIHLSGSPLRSFFIKEKRQQSPSCSSSISSTTSCSNSRDQVLRPLNLQNYIGVRFIGDRPTEQTQNQQKSSNLHQEKDTKNIDKNKTNKDDKQQSRRVSKDSGFSDTQLSDDQNSRLSLLSKSSLIETPSKGLASVQPLYHSTPILNERSSSSLLLFDTENSNYNPSTSSGFHSPLHEQNYGPLETSIVDDILNDLDKMQPEKQQQTPEKNRNPVNKKTGRHLRTKLNFSEFETNRYILVLVQYYWTRSLKFERKLLSLKWRRESPRKKTNNSLLEWQKIERINISSLFIEGINNELNVGNLKKEILFSQNDCQLMFGKSTDQLEITERAKHLLKIIPPSKNLRKKLTTKSAGLIPQLKEEKRIKL</sequence>
<name>A0A914KYU7_MELIC</name>
<dbReference type="WBParaSite" id="Minc3s00181g06954">
    <property type="protein sequence ID" value="Minc3s00181g06954"/>
    <property type="gene ID" value="Minc3s00181g06954"/>
</dbReference>
<accession>A0A914KYU7</accession>
<feature type="region of interest" description="Disordered" evidence="1">
    <location>
        <begin position="180"/>
        <end position="235"/>
    </location>
</feature>
<protein>
    <submittedName>
        <fullName evidence="3">Uncharacterized protein</fullName>
    </submittedName>
</protein>
<feature type="compositionally biased region" description="Polar residues" evidence="1">
    <location>
        <begin position="1"/>
        <end position="23"/>
    </location>
</feature>
<dbReference type="Proteomes" id="UP000887563">
    <property type="component" value="Unplaced"/>
</dbReference>
<feature type="region of interest" description="Disordered" evidence="1">
    <location>
        <begin position="1"/>
        <end position="72"/>
    </location>
</feature>
<feature type="region of interest" description="Disordered" evidence="1">
    <location>
        <begin position="320"/>
        <end position="340"/>
    </location>
</feature>
<feature type="compositionally biased region" description="Polar residues" evidence="1">
    <location>
        <begin position="322"/>
        <end position="336"/>
    </location>
</feature>
<feature type="compositionally biased region" description="Polar residues" evidence="1">
    <location>
        <begin position="182"/>
        <end position="193"/>
    </location>
</feature>